<dbReference type="AlphaFoldDB" id="A0A365H2A9"/>
<organism evidence="1 2">
    <name type="scientific">Actinomadura craniellae</name>
    <dbReference type="NCBI Taxonomy" id="2231787"/>
    <lineage>
        <taxon>Bacteria</taxon>
        <taxon>Bacillati</taxon>
        <taxon>Actinomycetota</taxon>
        <taxon>Actinomycetes</taxon>
        <taxon>Streptosporangiales</taxon>
        <taxon>Thermomonosporaceae</taxon>
        <taxon>Actinomadura</taxon>
    </lineage>
</organism>
<name>A0A365H2A9_9ACTN</name>
<proteinExistence type="predicted"/>
<sequence length="133" mass="13885">MTYDLVALTAKAPNIRAAIDAMAHASPALRVRGAGSGAVIQLCDDEGRPLLNIEAAQRVDVEGEVERLLGPGAADGLTVPYWWVEVRASGDGDRPAALAHRFADDLVRRLGGRVWSARPAPADPGPGPGEGGR</sequence>
<dbReference type="Proteomes" id="UP000251891">
    <property type="component" value="Unassembled WGS sequence"/>
</dbReference>
<dbReference type="EMBL" id="QLYX01000010">
    <property type="protein sequence ID" value="RAY13179.1"/>
    <property type="molecule type" value="Genomic_DNA"/>
</dbReference>
<keyword evidence="2" id="KW-1185">Reference proteome</keyword>
<gene>
    <name evidence="1" type="ORF">DPM19_22070</name>
</gene>
<dbReference type="OrthoDB" id="3392321at2"/>
<evidence type="ECO:0000313" key="1">
    <source>
        <dbReference type="EMBL" id="RAY13179.1"/>
    </source>
</evidence>
<comment type="caution">
    <text evidence="1">The sequence shown here is derived from an EMBL/GenBank/DDBJ whole genome shotgun (WGS) entry which is preliminary data.</text>
</comment>
<reference evidence="1 2" key="1">
    <citation type="submission" date="2018-06" db="EMBL/GenBank/DDBJ databases">
        <title>Actinomadura craniellae sp. nov. isolated from marine sponge Craniella sp.</title>
        <authorList>
            <person name="Li L."/>
            <person name="Xu Q.H."/>
            <person name="Lin H.W."/>
            <person name="Lu Y.H."/>
        </authorList>
    </citation>
    <scope>NUCLEOTIDE SEQUENCE [LARGE SCALE GENOMIC DNA]</scope>
    <source>
        <strain evidence="1 2">LHW63021</strain>
    </source>
</reference>
<dbReference type="RefSeq" id="WP_111869872.1">
    <property type="nucleotide sequence ID" value="NZ_QLYX01000010.1"/>
</dbReference>
<protein>
    <submittedName>
        <fullName evidence="1">Uncharacterized protein</fullName>
    </submittedName>
</protein>
<accession>A0A365H2A9</accession>
<evidence type="ECO:0000313" key="2">
    <source>
        <dbReference type="Proteomes" id="UP000251891"/>
    </source>
</evidence>